<reference evidence="3" key="1">
    <citation type="journal article" date="2019" name="Int. J. Syst. Evol. Microbiol.">
        <title>The Global Catalogue of Microorganisms (GCM) 10K type strain sequencing project: providing services to taxonomists for standard genome sequencing and annotation.</title>
        <authorList>
            <consortium name="The Broad Institute Genomics Platform"/>
            <consortium name="The Broad Institute Genome Sequencing Center for Infectious Disease"/>
            <person name="Wu L."/>
            <person name="Ma J."/>
        </authorList>
    </citation>
    <scope>NUCLEOTIDE SEQUENCE [LARGE SCALE GENOMIC DNA]</scope>
    <source>
        <strain evidence="3">CCUG 56108</strain>
    </source>
</reference>
<dbReference type="EMBL" id="JBHTND010000004">
    <property type="protein sequence ID" value="MFD1300753.1"/>
    <property type="molecule type" value="Genomic_DNA"/>
</dbReference>
<evidence type="ECO:0000313" key="2">
    <source>
        <dbReference type="EMBL" id="MFD1300753.1"/>
    </source>
</evidence>
<gene>
    <name evidence="2" type="ORF">ACFQ4G_04030</name>
</gene>
<dbReference type="InterPro" id="IPR011852">
    <property type="entry name" value="TRAP_TAXI"/>
</dbReference>
<comment type="caution">
    <text evidence="2">The sequence shown here is derived from an EMBL/GenBank/DDBJ whole genome shotgun (WGS) entry which is preliminary data.</text>
</comment>
<dbReference type="PANTHER" id="PTHR42941">
    <property type="entry name" value="SLL1037 PROTEIN"/>
    <property type="match status" value="1"/>
</dbReference>
<dbReference type="PANTHER" id="PTHR42941:SF1">
    <property type="entry name" value="SLL1037 PROTEIN"/>
    <property type="match status" value="1"/>
</dbReference>
<evidence type="ECO:0000256" key="1">
    <source>
        <dbReference type="SAM" id="Phobius"/>
    </source>
</evidence>
<dbReference type="SUPFAM" id="SSF53850">
    <property type="entry name" value="Periplasmic binding protein-like II"/>
    <property type="match status" value="1"/>
</dbReference>
<evidence type="ECO:0000313" key="3">
    <source>
        <dbReference type="Proteomes" id="UP001597176"/>
    </source>
</evidence>
<dbReference type="RefSeq" id="WP_238204141.1">
    <property type="nucleotide sequence ID" value="NZ_JBHTND010000004.1"/>
</dbReference>
<protein>
    <submittedName>
        <fullName evidence="2">TAXI family TRAP transporter solute-binding subunit</fullName>
    </submittedName>
</protein>
<keyword evidence="3" id="KW-1185">Reference proteome</keyword>
<dbReference type="Pfam" id="PF16868">
    <property type="entry name" value="NMT1_3"/>
    <property type="match status" value="1"/>
</dbReference>
<feature type="transmembrane region" description="Helical" evidence="1">
    <location>
        <begin position="347"/>
        <end position="366"/>
    </location>
</feature>
<dbReference type="Gene3D" id="3.40.190.10">
    <property type="entry name" value="Periplasmic binding protein-like II"/>
    <property type="match status" value="2"/>
</dbReference>
<organism evidence="2 3">
    <name type="scientific">Methylobacterium marchantiae</name>
    <dbReference type="NCBI Taxonomy" id="600331"/>
    <lineage>
        <taxon>Bacteria</taxon>
        <taxon>Pseudomonadati</taxon>
        <taxon>Pseudomonadota</taxon>
        <taxon>Alphaproteobacteria</taxon>
        <taxon>Hyphomicrobiales</taxon>
        <taxon>Methylobacteriaceae</taxon>
        <taxon>Methylobacterium</taxon>
    </lineage>
</organism>
<dbReference type="Proteomes" id="UP001597176">
    <property type="component" value="Unassembled WGS sequence"/>
</dbReference>
<name>A0ABW3WUV7_9HYPH</name>
<accession>A0ABW3WUV7</accession>
<proteinExistence type="predicted"/>
<sequence length="476" mass="51753">MHVMPAFLLKREWLLVVLGLGFAVLAAAVVYLSRPTALTVAVGPRDGAEAQLLETYAQALHRAREDVRLNVVTYDDVRDSAAALQAGRADLAVVRPDVFLPDNGLTLALLHEETLLIATPEASGIESFPDLAKKRLGIVERHAADRPFVTNLLSFYDFTIAPPPEAGQVPAASHVALVSLKPGEVTAALQAGTVDAVAVIAAPTSKAAISTVRAVEMASAEKKITIVSVPDGDAIVQRMPELQSATIPAGTFGGRPKRPDEDVKTVGASYRLMARGAVSRYSVASVTQHLFEWRSKLAPSAPIANLMKAPDFETTVAATSARLPNHPGAVDYFEREQQTLFERYEDYVYLLAFFGGTIGSGIAWLGQRLARQRRERVDVVLDRLLDILRDIRSATTREQLDGLVRETDDLVTDVVRHARERNVDTRAMNALILAIDAVHGAIGDARRSLHTGAEPERRPLRTRSARLLRLDRPAAE</sequence>
<keyword evidence="1" id="KW-1133">Transmembrane helix</keyword>
<keyword evidence="1" id="KW-0472">Membrane</keyword>
<keyword evidence="1" id="KW-0812">Transmembrane</keyword>